<protein>
    <submittedName>
        <fullName evidence="1">Uncharacterized protein</fullName>
    </submittedName>
</protein>
<organism evidence="1 2">
    <name type="scientific">Bacillus thuringiensis</name>
    <dbReference type="NCBI Taxonomy" id="1428"/>
    <lineage>
        <taxon>Bacteria</taxon>
        <taxon>Bacillati</taxon>
        <taxon>Bacillota</taxon>
        <taxon>Bacilli</taxon>
        <taxon>Bacillales</taxon>
        <taxon>Bacillaceae</taxon>
        <taxon>Bacillus</taxon>
        <taxon>Bacillus cereus group</taxon>
    </lineage>
</organism>
<dbReference type="EMBL" id="NTXF01000013">
    <property type="protein sequence ID" value="PEX50547.1"/>
    <property type="molecule type" value="Genomic_DNA"/>
</dbReference>
<gene>
    <name evidence="1" type="ORF">CN461_11580</name>
</gene>
<name>A0ABD6SMK7_BACTU</name>
<accession>A0ABD6SMK7</accession>
<sequence>MVCGNSERGILKIGNVPDPRKKLKWSVEANAGGTSIRLAHEECVVRPLPTSNVVCLVND</sequence>
<reference evidence="1 2" key="1">
    <citation type="submission" date="2017-09" db="EMBL/GenBank/DDBJ databases">
        <title>Large-scale bioinformatics analysis of Bacillus genomes uncovers conserved roles of natural products in bacterial physiology.</title>
        <authorList>
            <consortium name="Agbiome Team Llc"/>
            <person name="Bleich R.M."/>
            <person name="Kirk G.J."/>
            <person name="Santa Maria K.C."/>
            <person name="Allen S.E."/>
            <person name="Farag S."/>
            <person name="Shank E.A."/>
            <person name="Bowers A."/>
        </authorList>
    </citation>
    <scope>NUCLEOTIDE SEQUENCE [LARGE SCALE GENOMIC DNA]</scope>
    <source>
        <strain evidence="1 2">AFS007900</strain>
    </source>
</reference>
<proteinExistence type="predicted"/>
<evidence type="ECO:0000313" key="1">
    <source>
        <dbReference type="EMBL" id="PEX50547.1"/>
    </source>
</evidence>
<evidence type="ECO:0000313" key="2">
    <source>
        <dbReference type="Proteomes" id="UP000220502"/>
    </source>
</evidence>
<dbReference type="AlphaFoldDB" id="A0ABD6SMK7"/>
<dbReference type="Proteomes" id="UP000220502">
    <property type="component" value="Unassembled WGS sequence"/>
</dbReference>
<comment type="caution">
    <text evidence="1">The sequence shown here is derived from an EMBL/GenBank/DDBJ whole genome shotgun (WGS) entry which is preliminary data.</text>
</comment>